<dbReference type="AlphaFoldDB" id="A0A6C0I5P5"/>
<protein>
    <submittedName>
        <fullName evidence="1">Uncharacterized protein</fullName>
    </submittedName>
</protein>
<evidence type="ECO:0000313" key="1">
    <source>
        <dbReference type="EMBL" id="QHT87910.1"/>
    </source>
</evidence>
<organism evidence="1">
    <name type="scientific">viral metagenome</name>
    <dbReference type="NCBI Taxonomy" id="1070528"/>
    <lineage>
        <taxon>unclassified sequences</taxon>
        <taxon>metagenomes</taxon>
        <taxon>organismal metagenomes</taxon>
    </lineage>
</organism>
<reference evidence="1" key="1">
    <citation type="journal article" date="2020" name="Nature">
        <title>Giant virus diversity and host interactions through global metagenomics.</title>
        <authorList>
            <person name="Schulz F."/>
            <person name="Roux S."/>
            <person name="Paez-Espino D."/>
            <person name="Jungbluth S."/>
            <person name="Walsh D.A."/>
            <person name="Denef V.J."/>
            <person name="McMahon K.D."/>
            <person name="Konstantinidis K.T."/>
            <person name="Eloe-Fadrosh E.A."/>
            <person name="Kyrpides N.C."/>
            <person name="Woyke T."/>
        </authorList>
    </citation>
    <scope>NUCLEOTIDE SEQUENCE</scope>
    <source>
        <strain evidence="1">GVMAG-M-3300023184-191</strain>
    </source>
</reference>
<dbReference type="EMBL" id="MN740103">
    <property type="protein sequence ID" value="QHT87910.1"/>
    <property type="molecule type" value="Genomic_DNA"/>
</dbReference>
<sequence length="238" mass="27301">MPSFFKHHSNSNVKGVQKTHVAAHKLKHTIIKKPQPQGYLNYLMPQNWFFSSTPLAAPLAPEPVSSVFETNDCIWYYGTLYVKEAVAVAKLQQMQVQEPTQVQMQQPFQVKESEPQWHHITDNADEDAESVSSGNGNCMQPRSIAKQNQLKYLKDGMRLRHTVQLNDDEWCATFDAQVNRIVRVPDGVAFDTLRQFARLHCNEILATNATLTNVWSDPHFQYKDDSDGQWYPLAKLKQ</sequence>
<name>A0A6C0I5P5_9ZZZZ</name>
<accession>A0A6C0I5P5</accession>
<proteinExistence type="predicted"/>